<dbReference type="HOGENOM" id="CLU_2301265_0_0_7"/>
<organism evidence="2 3">
    <name type="scientific">Maridesulfovibrio hydrothermalis AM13 = DSM 14728</name>
    <dbReference type="NCBI Taxonomy" id="1121451"/>
    <lineage>
        <taxon>Bacteria</taxon>
        <taxon>Pseudomonadati</taxon>
        <taxon>Thermodesulfobacteriota</taxon>
        <taxon>Desulfovibrionia</taxon>
        <taxon>Desulfovibrionales</taxon>
        <taxon>Desulfovibrionaceae</taxon>
        <taxon>Maridesulfovibrio</taxon>
    </lineage>
</organism>
<dbReference type="KEGG" id="dhy:DESAM_22717"/>
<gene>
    <name evidence="2" type="ORF">DESAM_22717</name>
</gene>
<keyword evidence="1" id="KW-0812">Transmembrane</keyword>
<name>L0RE05_9BACT</name>
<keyword evidence="1" id="KW-1133">Transmembrane helix</keyword>
<dbReference type="Proteomes" id="UP000010808">
    <property type="component" value="Chromosome"/>
</dbReference>
<keyword evidence="3" id="KW-1185">Reference proteome</keyword>
<evidence type="ECO:0000256" key="1">
    <source>
        <dbReference type="SAM" id="Phobius"/>
    </source>
</evidence>
<evidence type="ECO:0000313" key="3">
    <source>
        <dbReference type="Proteomes" id="UP000010808"/>
    </source>
</evidence>
<protein>
    <submittedName>
        <fullName evidence="2">Uncharacterized protein</fullName>
    </submittedName>
</protein>
<dbReference type="EMBL" id="FO203522">
    <property type="protein sequence ID" value="CCO24984.1"/>
    <property type="molecule type" value="Genomic_DNA"/>
</dbReference>
<feature type="transmembrane region" description="Helical" evidence="1">
    <location>
        <begin position="51"/>
        <end position="74"/>
    </location>
</feature>
<keyword evidence="1" id="KW-0472">Membrane</keyword>
<evidence type="ECO:0000313" key="2">
    <source>
        <dbReference type="EMBL" id="CCO24984.1"/>
    </source>
</evidence>
<proteinExistence type="predicted"/>
<accession>L0RE05</accession>
<dbReference type="AlphaFoldDB" id="L0RE05"/>
<sequence length="100" mass="11306">MLPAPLKSIHWYVRHFFFKIIINEFGIISYIKTLAAGPAAQKNTTSTTMGIKITTAGFATIICTAAFIACPCFIKKGFALKHQFLRIILFINFIYDRCLQ</sequence>
<reference evidence="2 3" key="1">
    <citation type="submission" date="2012-10" db="EMBL/GenBank/DDBJ databases">
        <authorList>
            <person name="Genoscope - CEA"/>
        </authorList>
    </citation>
    <scope>NUCLEOTIDE SEQUENCE [LARGE SCALE GENOMIC DNA]</scope>
    <source>
        <strain evidence="3">AM13 / DSM 14728</strain>
    </source>
</reference>